<organism evidence="5">
    <name type="scientific">Lygus hesperus</name>
    <name type="common">Western plant bug</name>
    <dbReference type="NCBI Taxonomy" id="30085"/>
    <lineage>
        <taxon>Eukaryota</taxon>
        <taxon>Metazoa</taxon>
        <taxon>Ecdysozoa</taxon>
        <taxon>Arthropoda</taxon>
        <taxon>Hexapoda</taxon>
        <taxon>Insecta</taxon>
        <taxon>Pterygota</taxon>
        <taxon>Neoptera</taxon>
        <taxon>Paraneoptera</taxon>
        <taxon>Hemiptera</taxon>
        <taxon>Heteroptera</taxon>
        <taxon>Panheteroptera</taxon>
        <taxon>Cimicomorpha</taxon>
        <taxon>Miridae</taxon>
        <taxon>Mirini</taxon>
        <taxon>Lygus</taxon>
    </lineage>
</organism>
<evidence type="ECO:0000256" key="1">
    <source>
        <dbReference type="ARBA" id="ARBA00004211"/>
    </source>
</evidence>
<dbReference type="PANTHER" id="PTHR19957:SF307">
    <property type="entry name" value="PROTEIN SSO1-RELATED"/>
    <property type="match status" value="1"/>
</dbReference>
<dbReference type="PROSITE" id="PS50192">
    <property type="entry name" value="T_SNARE"/>
    <property type="match status" value="1"/>
</dbReference>
<dbReference type="PROSITE" id="PS00914">
    <property type="entry name" value="SYNTAXIN"/>
    <property type="match status" value="1"/>
</dbReference>
<keyword evidence="3" id="KW-0472">Membrane</keyword>
<dbReference type="PANTHER" id="PTHR19957">
    <property type="entry name" value="SYNTAXIN"/>
    <property type="match status" value="1"/>
</dbReference>
<dbReference type="Gene3D" id="1.20.5.110">
    <property type="match status" value="1"/>
</dbReference>
<evidence type="ECO:0000313" key="6">
    <source>
        <dbReference type="EMBL" id="JAG39079.1"/>
    </source>
</evidence>
<keyword evidence="3" id="KW-0812">Transmembrane</keyword>
<name>A0A0A9XHU2_LYGHE</name>
<dbReference type="EMBL" id="GBHO01004525">
    <property type="protein sequence ID" value="JAG39079.1"/>
    <property type="molecule type" value="Transcribed_RNA"/>
</dbReference>
<evidence type="ECO:0000313" key="5">
    <source>
        <dbReference type="EMBL" id="JAG16635.1"/>
    </source>
</evidence>
<dbReference type="InterPro" id="IPR006012">
    <property type="entry name" value="Syntaxin/epimorphin_CS"/>
</dbReference>
<comment type="subcellular location">
    <subcellularLocation>
        <location evidence="1">Membrane</location>
        <topology evidence="1">Single-pass type IV membrane protein</topology>
    </subcellularLocation>
</comment>
<sequence length="157" mass="18335">MSTAREELRNNLMDRVVRQTKIVDGGRRSDKEIRDLVESGQVENIIVQALHSDRIEDIVDELRDRNAEILKLQKSVQELYDMFKDLHTLIRVQGETLNVIESRVADARDYTEKGVEKLAQATEHSKKARRCKCYILIFLSIVFVAILIPILLKYRRR</sequence>
<gene>
    <name evidence="5" type="primary">STX4_0</name>
    <name evidence="7" type="synonym">STX4</name>
    <name evidence="6" type="synonym">STX4_1</name>
    <name evidence="6" type="ORF">CM83_10521</name>
    <name evidence="5" type="ORF">CM83_10523</name>
    <name evidence="7" type="ORF">g.2337</name>
</gene>
<evidence type="ECO:0000313" key="7">
    <source>
        <dbReference type="EMBL" id="JAQ15496.1"/>
    </source>
</evidence>
<dbReference type="GO" id="GO:0005484">
    <property type="term" value="F:SNAP receptor activity"/>
    <property type="evidence" value="ECO:0007669"/>
    <property type="project" value="InterPro"/>
</dbReference>
<dbReference type="Pfam" id="PF05739">
    <property type="entry name" value="SNARE"/>
    <property type="match status" value="1"/>
</dbReference>
<dbReference type="GO" id="GO:0031201">
    <property type="term" value="C:SNARE complex"/>
    <property type="evidence" value="ECO:0007669"/>
    <property type="project" value="TreeGrafter"/>
</dbReference>
<comment type="similarity">
    <text evidence="2">Belongs to the syntaxin family.</text>
</comment>
<dbReference type="GO" id="GO:0006887">
    <property type="term" value="P:exocytosis"/>
    <property type="evidence" value="ECO:0007669"/>
    <property type="project" value="TreeGrafter"/>
</dbReference>
<evidence type="ECO:0000256" key="2">
    <source>
        <dbReference type="ARBA" id="ARBA00009063"/>
    </source>
</evidence>
<dbReference type="InterPro" id="IPR045242">
    <property type="entry name" value="Syntaxin"/>
</dbReference>
<reference evidence="5" key="2">
    <citation type="submission" date="2014-07" db="EMBL/GenBank/DDBJ databases">
        <authorList>
            <person name="Hull J."/>
        </authorList>
    </citation>
    <scope>NUCLEOTIDE SEQUENCE</scope>
</reference>
<dbReference type="GO" id="GO:0005886">
    <property type="term" value="C:plasma membrane"/>
    <property type="evidence" value="ECO:0007669"/>
    <property type="project" value="TreeGrafter"/>
</dbReference>
<dbReference type="InterPro" id="IPR010989">
    <property type="entry name" value="SNARE"/>
</dbReference>
<dbReference type="InterPro" id="IPR000727">
    <property type="entry name" value="T_SNARE_dom"/>
</dbReference>
<dbReference type="AlphaFoldDB" id="A0A0A9XHU2"/>
<dbReference type="CDD" id="cd15848">
    <property type="entry name" value="SNARE_syntaxin1-like"/>
    <property type="match status" value="1"/>
</dbReference>
<dbReference type="SMART" id="SM00397">
    <property type="entry name" value="t_SNARE"/>
    <property type="match status" value="1"/>
</dbReference>
<dbReference type="SUPFAM" id="SSF47661">
    <property type="entry name" value="t-snare proteins"/>
    <property type="match status" value="1"/>
</dbReference>
<keyword evidence="3" id="KW-1133">Transmembrane helix</keyword>
<dbReference type="GO" id="GO:0006906">
    <property type="term" value="P:vesicle fusion"/>
    <property type="evidence" value="ECO:0007669"/>
    <property type="project" value="TreeGrafter"/>
</dbReference>
<dbReference type="EMBL" id="GBHO01026969">
    <property type="protein sequence ID" value="JAG16635.1"/>
    <property type="molecule type" value="Transcribed_RNA"/>
</dbReference>
<reference evidence="5" key="1">
    <citation type="journal article" date="2014" name="PLoS ONE">
        <title>Transcriptome-Based Identification of ABC Transporters in the Western Tarnished Plant Bug Lygus hesperus.</title>
        <authorList>
            <person name="Hull J.J."/>
            <person name="Chaney K."/>
            <person name="Geib S.M."/>
            <person name="Fabrick J.A."/>
            <person name="Brent C.S."/>
            <person name="Walsh D."/>
            <person name="Lavine L.C."/>
        </authorList>
    </citation>
    <scope>NUCLEOTIDE SEQUENCE</scope>
</reference>
<protein>
    <submittedName>
        <fullName evidence="5">Syntaxin-4</fullName>
    </submittedName>
</protein>
<dbReference type="GO" id="GO:0012505">
    <property type="term" value="C:endomembrane system"/>
    <property type="evidence" value="ECO:0007669"/>
    <property type="project" value="TreeGrafter"/>
</dbReference>
<dbReference type="GO" id="GO:0048278">
    <property type="term" value="P:vesicle docking"/>
    <property type="evidence" value="ECO:0007669"/>
    <property type="project" value="TreeGrafter"/>
</dbReference>
<evidence type="ECO:0000256" key="3">
    <source>
        <dbReference type="SAM" id="Phobius"/>
    </source>
</evidence>
<dbReference type="GO" id="GO:0006886">
    <property type="term" value="P:intracellular protein transport"/>
    <property type="evidence" value="ECO:0007669"/>
    <property type="project" value="InterPro"/>
</dbReference>
<accession>A0A0A9XHU2</accession>
<reference evidence="7" key="3">
    <citation type="journal article" date="2016" name="Gigascience">
        <title>De novo construction of an expanded transcriptome assembly for the western tarnished plant bug, Lygus hesperus.</title>
        <authorList>
            <person name="Tassone E.E."/>
            <person name="Geib S.M."/>
            <person name="Hall B."/>
            <person name="Fabrick J.A."/>
            <person name="Brent C.S."/>
            <person name="Hull J.J."/>
        </authorList>
    </citation>
    <scope>NUCLEOTIDE SEQUENCE</scope>
</reference>
<evidence type="ECO:0000259" key="4">
    <source>
        <dbReference type="PROSITE" id="PS50192"/>
    </source>
</evidence>
<feature type="transmembrane region" description="Helical" evidence="3">
    <location>
        <begin position="134"/>
        <end position="152"/>
    </location>
</feature>
<dbReference type="EMBL" id="GDHC01003133">
    <property type="protein sequence ID" value="JAQ15496.1"/>
    <property type="molecule type" value="Transcribed_RNA"/>
</dbReference>
<feature type="domain" description="T-SNARE coiled-coil homology" evidence="4">
    <location>
        <begin position="59"/>
        <end position="121"/>
    </location>
</feature>
<proteinExistence type="inferred from homology"/>
<dbReference type="GO" id="GO:0000149">
    <property type="term" value="F:SNARE binding"/>
    <property type="evidence" value="ECO:0007669"/>
    <property type="project" value="TreeGrafter"/>
</dbReference>